<sequence>MTVVIAMHNSDLRTVHEMDKVQCIFLARFDVHEGNTIVWSKSRLPSQTYPGLEFRAIPSGLHQSRHDVVYFIQPQENAPDLEGVAVYRQNNHPDRDYMEMYSLGVLCRPDPSPTGSAMPNAGAWGYVPTLDKMLAEYMDVHSPHGHEPPFDLSIAPSPTEHPILATRTVLSQLGPLVFSMWKTMLLRKRLLLIPPPSISVETACRTVYVLSCLGTIPTDVWDELPHSSDHSASPSALYNVSLSDISWLSDAKDGYIAVTRDSVLQDKKNVYDMLVPSTSVPHLQMANGDRFIYPNYRDCRRFNILLESIALHPNHVAPPASIFVDTLGPALGGVIDRIRGAIAGSTVSGFLWWASAGEQDNGEAEQDAEGLLGYSDGGDTDNVSSSAITTDNDNDNTNSTAAMGPSADYSLTPLETPLEVTVLGYFHHMTRSLFRNAWFIIQDYCEQVDDDEATIVLEKEDLRMLGLDPGSGDDAQFATEFFRLWFNKTAFVNHRPWYSACC</sequence>
<dbReference type="Pfam" id="PF09804">
    <property type="entry name" value="DENND11"/>
    <property type="match status" value="2"/>
</dbReference>
<name>A0A060TBE7_BLAAD</name>
<dbReference type="PhylomeDB" id="A0A060TBE7"/>
<feature type="domain" description="DUF4484" evidence="2">
    <location>
        <begin position="348"/>
        <end position="450"/>
    </location>
</feature>
<dbReference type="PANTHER" id="PTHR28153:SF1">
    <property type="entry name" value="DUF4484 DOMAIN-CONTAINING PROTEIN"/>
    <property type="match status" value="1"/>
</dbReference>
<dbReference type="InterPro" id="IPR018626">
    <property type="entry name" value="LCHN/Anr2"/>
</dbReference>
<dbReference type="GO" id="GO:0005811">
    <property type="term" value="C:lipid droplet"/>
    <property type="evidence" value="ECO:0007669"/>
    <property type="project" value="TreeGrafter"/>
</dbReference>
<dbReference type="AlphaFoldDB" id="A0A060TBE7"/>
<dbReference type="InterPro" id="IPR053056">
    <property type="entry name" value="Lipid_Metab_Assoc_Protein"/>
</dbReference>
<feature type="compositionally biased region" description="Low complexity" evidence="1">
    <location>
        <begin position="384"/>
        <end position="402"/>
    </location>
</feature>
<feature type="region of interest" description="Disordered" evidence="1">
    <location>
        <begin position="382"/>
        <end position="404"/>
    </location>
</feature>
<accession>A0A060TBE7</accession>
<dbReference type="InterPro" id="IPR028115">
    <property type="entry name" value="DUF4484"/>
</dbReference>
<dbReference type="PANTHER" id="PTHR28153">
    <property type="entry name" value="PROTEIN, PUTATIVE-RELATED"/>
    <property type="match status" value="1"/>
</dbReference>
<evidence type="ECO:0000256" key="1">
    <source>
        <dbReference type="SAM" id="MobiDB-lite"/>
    </source>
</evidence>
<dbReference type="EMBL" id="HG937692">
    <property type="protein sequence ID" value="CDP36536.1"/>
    <property type="molecule type" value="Genomic_DNA"/>
</dbReference>
<evidence type="ECO:0000259" key="2">
    <source>
        <dbReference type="Pfam" id="PF14831"/>
    </source>
</evidence>
<protein>
    <submittedName>
        <fullName evidence="3">ARAD1B15290p</fullName>
    </submittedName>
</protein>
<reference evidence="3" key="2">
    <citation type="submission" date="2014-06" db="EMBL/GenBank/DDBJ databases">
        <title>The complete genome of Blastobotrys (Arxula) adeninivorans LS3 - a yeast of biotechnological interest.</title>
        <authorList>
            <person name="Kunze G."/>
            <person name="Gaillardin C."/>
            <person name="Czernicka M."/>
            <person name="Durrens P."/>
            <person name="Martin T."/>
            <person name="Boer E."/>
            <person name="Gabaldon T."/>
            <person name="Cruz J."/>
            <person name="Talla E."/>
            <person name="Marck C."/>
            <person name="Goffeau A."/>
            <person name="Barbe V."/>
            <person name="Baret P."/>
            <person name="Baronian K."/>
            <person name="Beier S."/>
            <person name="Bleykasten C."/>
            <person name="Bode R."/>
            <person name="Casaregola S."/>
            <person name="Despons L."/>
            <person name="Fairhead C."/>
            <person name="Giersberg M."/>
            <person name="Gierski P."/>
            <person name="Hahnel U."/>
            <person name="Hartmann A."/>
            <person name="Jankowska D."/>
            <person name="Jubin C."/>
            <person name="Jung P."/>
            <person name="Lafontaine I."/>
            <person name="Leh-Louis V."/>
            <person name="Lemaire M."/>
            <person name="Marcet-Houben M."/>
            <person name="Mascher M."/>
            <person name="Morel G."/>
            <person name="Richard G.-F."/>
            <person name="Riechen J."/>
            <person name="Sacerdot C."/>
            <person name="Sarkar A."/>
            <person name="Savel G."/>
            <person name="Schacherer J."/>
            <person name="Sherman D."/>
            <person name="Straub M.-L."/>
            <person name="Stein N."/>
            <person name="Thierry A."/>
            <person name="Trautwein-Schult A."/>
            <person name="Westhof E."/>
            <person name="Worch S."/>
            <person name="Dujon B."/>
            <person name="Souciet J.-L."/>
            <person name="Wincker P."/>
            <person name="Scholz U."/>
            <person name="Neuveglise N."/>
        </authorList>
    </citation>
    <scope>NUCLEOTIDE SEQUENCE</scope>
    <source>
        <strain evidence="3">LS3</strain>
    </source>
</reference>
<reference evidence="3" key="1">
    <citation type="submission" date="2014-02" db="EMBL/GenBank/DDBJ databases">
        <authorList>
            <person name="Genoscope - CEA"/>
        </authorList>
    </citation>
    <scope>NUCLEOTIDE SEQUENCE</scope>
    <source>
        <strain evidence="3">LS3</strain>
    </source>
</reference>
<organism evidence="3">
    <name type="scientific">Blastobotrys adeninivorans</name>
    <name type="common">Yeast</name>
    <name type="synonym">Arxula adeninivorans</name>
    <dbReference type="NCBI Taxonomy" id="409370"/>
    <lineage>
        <taxon>Eukaryota</taxon>
        <taxon>Fungi</taxon>
        <taxon>Dikarya</taxon>
        <taxon>Ascomycota</taxon>
        <taxon>Saccharomycotina</taxon>
        <taxon>Dipodascomycetes</taxon>
        <taxon>Dipodascales</taxon>
        <taxon>Trichomonascaceae</taxon>
        <taxon>Blastobotrys</taxon>
    </lineage>
</organism>
<dbReference type="Pfam" id="PF14831">
    <property type="entry name" value="DUF4484"/>
    <property type="match status" value="1"/>
</dbReference>
<gene>
    <name evidence="3" type="ORF">GNLVRS02_ARAD1B15290g</name>
</gene>
<proteinExistence type="predicted"/>
<evidence type="ECO:0000313" key="3">
    <source>
        <dbReference type="EMBL" id="CDP36536.1"/>
    </source>
</evidence>